<feature type="coiled-coil region" evidence="1">
    <location>
        <begin position="84"/>
        <end position="140"/>
    </location>
</feature>
<protein>
    <submittedName>
        <fullName evidence="2">Uncharacterized protein</fullName>
    </submittedName>
</protein>
<evidence type="ECO:0000313" key="2">
    <source>
        <dbReference type="EMBL" id="EDW92358.1"/>
    </source>
</evidence>
<reference evidence="2 3" key="1">
    <citation type="journal article" date="2007" name="Nature">
        <title>Evolution of genes and genomes on the Drosophila phylogeny.</title>
        <authorList>
            <consortium name="Drosophila 12 Genomes Consortium"/>
            <person name="Clark A.G."/>
            <person name="Eisen M.B."/>
            <person name="Smith D.R."/>
            <person name="Bergman C.M."/>
            <person name="Oliver B."/>
            <person name="Markow T.A."/>
            <person name="Kaufman T.C."/>
            <person name="Kellis M."/>
            <person name="Gelbart W."/>
            <person name="Iyer V.N."/>
            <person name="Pollard D.A."/>
            <person name="Sackton T.B."/>
            <person name="Larracuente A.M."/>
            <person name="Singh N.D."/>
            <person name="Abad J.P."/>
            <person name="Abt D.N."/>
            <person name="Adryan B."/>
            <person name="Aguade M."/>
            <person name="Akashi H."/>
            <person name="Anderson W.W."/>
            <person name="Aquadro C.F."/>
            <person name="Ardell D.H."/>
            <person name="Arguello R."/>
            <person name="Artieri C.G."/>
            <person name="Barbash D.A."/>
            <person name="Barker D."/>
            <person name="Barsanti P."/>
            <person name="Batterham P."/>
            <person name="Batzoglou S."/>
            <person name="Begun D."/>
            <person name="Bhutkar A."/>
            <person name="Blanco E."/>
            <person name="Bosak S.A."/>
            <person name="Bradley R.K."/>
            <person name="Brand A.D."/>
            <person name="Brent M.R."/>
            <person name="Brooks A.N."/>
            <person name="Brown R.H."/>
            <person name="Butlin R.K."/>
            <person name="Caggese C."/>
            <person name="Calvi B.R."/>
            <person name="Bernardo de Carvalho A."/>
            <person name="Caspi A."/>
            <person name="Castrezana S."/>
            <person name="Celniker S.E."/>
            <person name="Chang J.L."/>
            <person name="Chapple C."/>
            <person name="Chatterji S."/>
            <person name="Chinwalla A."/>
            <person name="Civetta A."/>
            <person name="Clifton S.W."/>
            <person name="Comeron J.M."/>
            <person name="Costello J.C."/>
            <person name="Coyne J.A."/>
            <person name="Daub J."/>
            <person name="David R.G."/>
            <person name="Delcher A.L."/>
            <person name="Delehaunty K."/>
            <person name="Do C.B."/>
            <person name="Ebling H."/>
            <person name="Edwards K."/>
            <person name="Eickbush T."/>
            <person name="Evans J.D."/>
            <person name="Filipski A."/>
            <person name="Findeiss S."/>
            <person name="Freyhult E."/>
            <person name="Fulton L."/>
            <person name="Fulton R."/>
            <person name="Garcia A.C."/>
            <person name="Gardiner A."/>
            <person name="Garfield D.A."/>
            <person name="Garvin B.E."/>
            <person name="Gibson G."/>
            <person name="Gilbert D."/>
            <person name="Gnerre S."/>
            <person name="Godfrey J."/>
            <person name="Good R."/>
            <person name="Gotea V."/>
            <person name="Gravely B."/>
            <person name="Greenberg A.J."/>
            <person name="Griffiths-Jones S."/>
            <person name="Gross S."/>
            <person name="Guigo R."/>
            <person name="Gustafson E.A."/>
            <person name="Haerty W."/>
            <person name="Hahn M.W."/>
            <person name="Halligan D.L."/>
            <person name="Halpern A.L."/>
            <person name="Halter G.M."/>
            <person name="Han M.V."/>
            <person name="Heger A."/>
            <person name="Hillier L."/>
            <person name="Hinrichs A.S."/>
            <person name="Holmes I."/>
            <person name="Hoskins R.A."/>
            <person name="Hubisz M.J."/>
            <person name="Hultmark D."/>
            <person name="Huntley M.A."/>
            <person name="Jaffe D.B."/>
            <person name="Jagadeeshan S."/>
            <person name="Jeck W.R."/>
            <person name="Johnson J."/>
            <person name="Jones C.D."/>
            <person name="Jordan W.C."/>
            <person name="Karpen G.H."/>
            <person name="Kataoka E."/>
            <person name="Keightley P.D."/>
            <person name="Kheradpour P."/>
            <person name="Kirkness E.F."/>
            <person name="Koerich L.B."/>
            <person name="Kristiansen K."/>
            <person name="Kudrna D."/>
            <person name="Kulathinal R.J."/>
            <person name="Kumar S."/>
            <person name="Kwok R."/>
            <person name="Lander E."/>
            <person name="Langley C.H."/>
            <person name="Lapoint R."/>
            <person name="Lazzaro B.P."/>
            <person name="Lee S.J."/>
            <person name="Levesque L."/>
            <person name="Li R."/>
            <person name="Lin C.F."/>
            <person name="Lin M.F."/>
            <person name="Lindblad-Toh K."/>
            <person name="Llopart A."/>
            <person name="Long M."/>
            <person name="Low L."/>
            <person name="Lozovsky E."/>
            <person name="Lu J."/>
            <person name="Luo M."/>
            <person name="Machado C.A."/>
            <person name="Makalowski W."/>
            <person name="Marzo M."/>
            <person name="Matsuda M."/>
            <person name="Matzkin L."/>
            <person name="McAllister B."/>
            <person name="McBride C.S."/>
            <person name="McKernan B."/>
            <person name="McKernan K."/>
            <person name="Mendez-Lago M."/>
            <person name="Minx P."/>
            <person name="Mollenhauer M.U."/>
            <person name="Montooth K."/>
            <person name="Mount S.M."/>
            <person name="Mu X."/>
            <person name="Myers E."/>
            <person name="Negre B."/>
            <person name="Newfeld S."/>
            <person name="Nielsen R."/>
            <person name="Noor M.A."/>
            <person name="O'Grady P."/>
            <person name="Pachter L."/>
            <person name="Papaceit M."/>
            <person name="Parisi M.J."/>
            <person name="Parisi M."/>
            <person name="Parts L."/>
            <person name="Pedersen J.S."/>
            <person name="Pesole G."/>
            <person name="Phillippy A.M."/>
            <person name="Ponting C.P."/>
            <person name="Pop M."/>
            <person name="Porcelli D."/>
            <person name="Powell J.R."/>
            <person name="Prohaska S."/>
            <person name="Pruitt K."/>
            <person name="Puig M."/>
            <person name="Quesneville H."/>
            <person name="Ram K.R."/>
            <person name="Rand D."/>
            <person name="Rasmussen M.D."/>
            <person name="Reed L.K."/>
            <person name="Reenan R."/>
            <person name="Reily A."/>
            <person name="Remington K.A."/>
            <person name="Rieger T.T."/>
            <person name="Ritchie M.G."/>
            <person name="Robin C."/>
            <person name="Rogers Y.H."/>
            <person name="Rohde C."/>
            <person name="Rozas J."/>
            <person name="Rubenfield M.J."/>
            <person name="Ruiz A."/>
            <person name="Russo S."/>
            <person name="Salzberg S.L."/>
            <person name="Sanchez-Gracia A."/>
            <person name="Saranga D.J."/>
            <person name="Sato H."/>
            <person name="Schaeffer S.W."/>
            <person name="Schatz M.C."/>
            <person name="Schlenke T."/>
            <person name="Schwartz R."/>
            <person name="Segarra C."/>
            <person name="Singh R.S."/>
            <person name="Sirot L."/>
            <person name="Sirota M."/>
            <person name="Sisneros N.B."/>
            <person name="Smith C.D."/>
            <person name="Smith T.F."/>
            <person name="Spieth J."/>
            <person name="Stage D.E."/>
            <person name="Stark A."/>
            <person name="Stephan W."/>
            <person name="Strausberg R.L."/>
            <person name="Strempel S."/>
            <person name="Sturgill D."/>
            <person name="Sutton G."/>
            <person name="Sutton G.G."/>
            <person name="Tao W."/>
            <person name="Teichmann S."/>
            <person name="Tobari Y.N."/>
            <person name="Tomimura Y."/>
            <person name="Tsolas J.M."/>
            <person name="Valente V.L."/>
            <person name="Venter E."/>
            <person name="Venter J.C."/>
            <person name="Vicario S."/>
            <person name="Vieira F.G."/>
            <person name="Vilella A.J."/>
            <person name="Villasante A."/>
            <person name="Walenz B."/>
            <person name="Wang J."/>
            <person name="Wasserman M."/>
            <person name="Watts T."/>
            <person name="Wilson D."/>
            <person name="Wilson R.K."/>
            <person name="Wing R.A."/>
            <person name="Wolfner M.F."/>
            <person name="Wong A."/>
            <person name="Wong G.K."/>
            <person name="Wu C.I."/>
            <person name="Wu G."/>
            <person name="Yamamoto D."/>
            <person name="Yang H.P."/>
            <person name="Yang S.P."/>
            <person name="Yorke J.A."/>
            <person name="Yoshida K."/>
            <person name="Zdobnov E."/>
            <person name="Zhang P."/>
            <person name="Zhang Y."/>
            <person name="Zimin A.V."/>
            <person name="Baldwin J."/>
            <person name="Abdouelleil A."/>
            <person name="Abdulkadir J."/>
            <person name="Abebe A."/>
            <person name="Abera B."/>
            <person name="Abreu J."/>
            <person name="Acer S.C."/>
            <person name="Aftuck L."/>
            <person name="Alexander A."/>
            <person name="An P."/>
            <person name="Anderson E."/>
            <person name="Anderson S."/>
            <person name="Arachi H."/>
            <person name="Azer M."/>
            <person name="Bachantsang P."/>
            <person name="Barry A."/>
            <person name="Bayul T."/>
            <person name="Berlin A."/>
            <person name="Bessette D."/>
            <person name="Bloom T."/>
            <person name="Blye J."/>
            <person name="Boguslavskiy L."/>
            <person name="Bonnet C."/>
            <person name="Boukhgalter B."/>
            <person name="Bourzgui I."/>
            <person name="Brown A."/>
            <person name="Cahill P."/>
            <person name="Channer S."/>
            <person name="Cheshatsang Y."/>
            <person name="Chuda L."/>
            <person name="Citroen M."/>
            <person name="Collymore A."/>
            <person name="Cooke P."/>
            <person name="Costello M."/>
            <person name="D'Aco K."/>
            <person name="Daza R."/>
            <person name="De Haan G."/>
            <person name="DeGray S."/>
            <person name="DeMaso C."/>
            <person name="Dhargay N."/>
            <person name="Dooley K."/>
            <person name="Dooley E."/>
            <person name="Doricent M."/>
            <person name="Dorje P."/>
            <person name="Dorjee K."/>
            <person name="Dupes A."/>
            <person name="Elong R."/>
            <person name="Falk J."/>
            <person name="Farina A."/>
            <person name="Faro S."/>
            <person name="Ferguson D."/>
            <person name="Fisher S."/>
            <person name="Foley C.D."/>
            <person name="Franke A."/>
            <person name="Friedrich D."/>
            <person name="Gadbois L."/>
            <person name="Gearin G."/>
            <person name="Gearin C.R."/>
            <person name="Giannoukos G."/>
            <person name="Goode T."/>
            <person name="Graham J."/>
            <person name="Grandbois E."/>
            <person name="Grewal S."/>
            <person name="Gyaltsen K."/>
            <person name="Hafez N."/>
            <person name="Hagos B."/>
            <person name="Hall J."/>
            <person name="Henson C."/>
            <person name="Hollinger A."/>
            <person name="Honan T."/>
            <person name="Huard M.D."/>
            <person name="Hughes L."/>
            <person name="Hurhula B."/>
            <person name="Husby M.E."/>
            <person name="Kamat A."/>
            <person name="Kanga B."/>
            <person name="Kashin S."/>
            <person name="Khazanovich D."/>
            <person name="Kisner P."/>
            <person name="Lance K."/>
            <person name="Lara M."/>
            <person name="Lee W."/>
            <person name="Lennon N."/>
            <person name="Letendre F."/>
            <person name="LeVine R."/>
            <person name="Lipovsky A."/>
            <person name="Liu X."/>
            <person name="Liu J."/>
            <person name="Liu S."/>
            <person name="Lokyitsang T."/>
            <person name="Lokyitsang Y."/>
            <person name="Lubonja R."/>
            <person name="Lui A."/>
            <person name="MacDonald P."/>
            <person name="Magnisalis V."/>
            <person name="Maru K."/>
            <person name="Matthews C."/>
            <person name="McCusker W."/>
            <person name="McDonough S."/>
            <person name="Mehta T."/>
            <person name="Meldrim J."/>
            <person name="Meneus L."/>
            <person name="Mihai O."/>
            <person name="Mihalev A."/>
            <person name="Mihova T."/>
            <person name="Mittelman R."/>
            <person name="Mlenga V."/>
            <person name="Montmayeur A."/>
            <person name="Mulrain L."/>
            <person name="Navidi A."/>
            <person name="Naylor J."/>
            <person name="Negash T."/>
            <person name="Nguyen T."/>
            <person name="Nguyen N."/>
            <person name="Nicol R."/>
            <person name="Norbu C."/>
            <person name="Norbu N."/>
            <person name="Novod N."/>
            <person name="O'Neill B."/>
            <person name="Osman S."/>
            <person name="Markiewicz E."/>
            <person name="Oyono O.L."/>
            <person name="Patti C."/>
            <person name="Phunkhang P."/>
            <person name="Pierre F."/>
            <person name="Priest M."/>
            <person name="Raghuraman S."/>
            <person name="Rege F."/>
            <person name="Reyes R."/>
            <person name="Rise C."/>
            <person name="Rogov P."/>
            <person name="Ross K."/>
            <person name="Ryan E."/>
            <person name="Settipalli S."/>
            <person name="Shea T."/>
            <person name="Sherpa N."/>
            <person name="Shi L."/>
            <person name="Shih D."/>
            <person name="Sparrow T."/>
            <person name="Spaulding J."/>
            <person name="Stalker J."/>
            <person name="Stange-Thomann N."/>
            <person name="Stavropoulos S."/>
            <person name="Stone C."/>
            <person name="Strader C."/>
            <person name="Tesfaye S."/>
            <person name="Thomson T."/>
            <person name="Thoulutsang Y."/>
            <person name="Thoulutsang D."/>
            <person name="Topham K."/>
            <person name="Topping I."/>
            <person name="Tsamla T."/>
            <person name="Vassiliev H."/>
            <person name="Vo A."/>
            <person name="Wangchuk T."/>
            <person name="Wangdi T."/>
            <person name="Weiand M."/>
            <person name="Wilkinson J."/>
            <person name="Wilson A."/>
            <person name="Yadav S."/>
            <person name="Young G."/>
            <person name="Yu Q."/>
            <person name="Zembek L."/>
            <person name="Zhong D."/>
            <person name="Zimmer A."/>
            <person name="Zwirko Z."/>
            <person name="Jaffe D.B."/>
            <person name="Alvarez P."/>
            <person name="Brockman W."/>
            <person name="Butler J."/>
            <person name="Chin C."/>
            <person name="Gnerre S."/>
            <person name="Grabherr M."/>
            <person name="Kleber M."/>
            <person name="Mauceli E."/>
            <person name="MacCallum I."/>
        </authorList>
    </citation>
    <scope>NUCLEOTIDE SEQUENCE [LARGE SCALE GENOMIC DNA]</scope>
    <source>
        <strain evidence="3">Tai18E2 / Tucson 14021-0261.01</strain>
    </source>
</reference>
<accession>B4P9Q0</accession>
<name>B4P9Q0_DROYA</name>
<proteinExistence type="predicted"/>
<dbReference type="AlphaFoldDB" id="B4P9Q0"/>
<dbReference type="KEGG" id="dya:Dyak_GE11552"/>
<reference evidence="2 3" key="2">
    <citation type="journal article" date="2007" name="PLoS Biol.">
        <title>Principles of genome evolution in the Drosophila melanogaster species group.</title>
        <authorList>
            <person name="Ranz J.M."/>
            <person name="Maurin D."/>
            <person name="Chan Y.S."/>
            <person name="von Grotthuss M."/>
            <person name="Hillier L.W."/>
            <person name="Roote J."/>
            <person name="Ashburner M."/>
            <person name="Bergman C.M."/>
        </authorList>
    </citation>
    <scope>NUCLEOTIDE SEQUENCE [LARGE SCALE GENOMIC DNA]</scope>
    <source>
        <strain evidence="3">Tai18E2 / Tucson 14021-0261.01</strain>
    </source>
</reference>
<keyword evidence="3" id="KW-1185">Reference proteome</keyword>
<evidence type="ECO:0000256" key="1">
    <source>
        <dbReference type="SAM" id="Coils"/>
    </source>
</evidence>
<sequence length="143" mass="17061">MFAFMRILGSMSCTRPFQSQVLCREGVGWPSKELHRNLQRHLYQGRQNNLYIFPHTRQFADKFSEKGRGEELNYVLKLASEQFMKIKKDRIKEIASDIEKLEEEIKKLESRTSHQSRKTKELLIQELKSLKELLQRFKTSLEK</sequence>
<dbReference type="HOGENOM" id="CLU_1808249_0_0_1"/>
<organism evidence="2 3">
    <name type="scientific">Drosophila yakuba</name>
    <name type="common">Fruit fly</name>
    <dbReference type="NCBI Taxonomy" id="7245"/>
    <lineage>
        <taxon>Eukaryota</taxon>
        <taxon>Metazoa</taxon>
        <taxon>Ecdysozoa</taxon>
        <taxon>Arthropoda</taxon>
        <taxon>Hexapoda</taxon>
        <taxon>Insecta</taxon>
        <taxon>Pterygota</taxon>
        <taxon>Neoptera</taxon>
        <taxon>Endopterygota</taxon>
        <taxon>Diptera</taxon>
        <taxon>Brachycera</taxon>
        <taxon>Muscomorpha</taxon>
        <taxon>Ephydroidea</taxon>
        <taxon>Drosophilidae</taxon>
        <taxon>Drosophila</taxon>
        <taxon>Sophophora</taxon>
    </lineage>
</organism>
<keyword evidence="1" id="KW-0175">Coiled coil</keyword>
<gene>
    <name evidence="2" type="primary">Dyak\GE11552</name>
    <name evidence="2" type="synonym">dyak_GLEANR_11874</name>
    <name evidence="2" type="synonym">GE11552</name>
    <name evidence="2" type="ORF">Dyak_GE11552</name>
</gene>
<dbReference type="Proteomes" id="UP000002282">
    <property type="component" value="Chromosome 2R"/>
</dbReference>
<dbReference type="EMBL" id="CM000158">
    <property type="protein sequence ID" value="EDW92358.1"/>
    <property type="molecule type" value="Genomic_DNA"/>
</dbReference>
<dbReference type="OMA" id="CTRPFQS"/>
<dbReference type="PhylomeDB" id="B4P9Q0"/>
<evidence type="ECO:0000313" key="3">
    <source>
        <dbReference type="Proteomes" id="UP000002282"/>
    </source>
</evidence>
<dbReference type="OrthoDB" id="7857997at2759"/>